<dbReference type="InterPro" id="IPR027417">
    <property type="entry name" value="P-loop_NTPase"/>
</dbReference>
<dbReference type="Gene3D" id="3.40.50.300">
    <property type="entry name" value="P-loop containing nucleotide triphosphate hydrolases"/>
    <property type="match status" value="2"/>
</dbReference>
<evidence type="ECO:0000256" key="7">
    <source>
        <dbReference type="ARBA" id="ARBA00023235"/>
    </source>
</evidence>
<name>A0A1A9QDL8_9MOLU</name>
<dbReference type="InterPro" id="IPR014016">
    <property type="entry name" value="UvrD-like_ATP-bd"/>
</dbReference>
<keyword evidence="6" id="KW-0238">DNA-binding</keyword>
<comment type="catalytic activity">
    <reaction evidence="8">
        <text>Couples ATP hydrolysis with the unwinding of duplex DNA by translocating in the 3'-5' direction.</text>
        <dbReference type="EC" id="5.6.2.4"/>
    </reaction>
</comment>
<dbReference type="Pfam" id="PF00580">
    <property type="entry name" value="UvrD-helicase"/>
    <property type="match status" value="1"/>
</dbReference>
<dbReference type="RefSeq" id="WP_187150432.1">
    <property type="nucleotide sequence ID" value="NZ_LWUJ01000012.1"/>
</dbReference>
<dbReference type="Gene3D" id="1.10.10.160">
    <property type="match status" value="1"/>
</dbReference>
<evidence type="ECO:0000256" key="1">
    <source>
        <dbReference type="ARBA" id="ARBA00009922"/>
    </source>
</evidence>
<evidence type="ECO:0000256" key="4">
    <source>
        <dbReference type="ARBA" id="ARBA00022806"/>
    </source>
</evidence>
<comment type="similarity">
    <text evidence="1">Belongs to the helicase family. UvrD subfamily.</text>
</comment>
<evidence type="ECO:0000259" key="12">
    <source>
        <dbReference type="PROSITE" id="PS51198"/>
    </source>
</evidence>
<dbReference type="PROSITE" id="PS51198">
    <property type="entry name" value="UVRD_HELICASE_ATP_BIND"/>
    <property type="match status" value="1"/>
</dbReference>
<dbReference type="InterPro" id="IPR000212">
    <property type="entry name" value="DNA_helicase_UvrD/REP"/>
</dbReference>
<reference evidence="15" key="1">
    <citation type="submission" date="2016-04" db="EMBL/GenBank/DDBJ databases">
        <authorList>
            <person name="Quiroz-Castaneda R.E."/>
            <person name="Martinez-Ocampo F."/>
        </authorList>
    </citation>
    <scope>NUCLEOTIDE SEQUENCE [LARGE SCALE GENOMIC DNA]</scope>
    <source>
        <strain evidence="15">INIFAP01</strain>
    </source>
</reference>
<dbReference type="PANTHER" id="PTHR11070">
    <property type="entry name" value="UVRD / RECB / PCRA DNA HELICASE FAMILY MEMBER"/>
    <property type="match status" value="1"/>
</dbReference>
<dbReference type="SUPFAM" id="SSF52540">
    <property type="entry name" value="P-loop containing nucleoside triphosphate hydrolases"/>
    <property type="match status" value="1"/>
</dbReference>
<evidence type="ECO:0000313" key="15">
    <source>
        <dbReference type="Proteomes" id="UP000077623"/>
    </source>
</evidence>
<evidence type="ECO:0000256" key="11">
    <source>
        <dbReference type="PROSITE-ProRule" id="PRU00560"/>
    </source>
</evidence>
<dbReference type="Proteomes" id="UP000077623">
    <property type="component" value="Unassembled WGS sequence"/>
</dbReference>
<proteinExistence type="inferred from homology"/>
<dbReference type="GO" id="GO:0043138">
    <property type="term" value="F:3'-5' DNA helicase activity"/>
    <property type="evidence" value="ECO:0007669"/>
    <property type="project" value="UniProtKB-EC"/>
</dbReference>
<dbReference type="GO" id="GO:0005829">
    <property type="term" value="C:cytosol"/>
    <property type="evidence" value="ECO:0007669"/>
    <property type="project" value="TreeGrafter"/>
</dbReference>
<gene>
    <name evidence="14" type="ORF">A6V39_03970</name>
</gene>
<dbReference type="EC" id="5.6.2.4" evidence="9"/>
<keyword evidence="15" id="KW-1185">Reference proteome</keyword>
<evidence type="ECO:0000259" key="13">
    <source>
        <dbReference type="PROSITE" id="PS51217"/>
    </source>
</evidence>
<dbReference type="CDD" id="cd17932">
    <property type="entry name" value="DEXQc_UvrD"/>
    <property type="match status" value="1"/>
</dbReference>
<evidence type="ECO:0000256" key="8">
    <source>
        <dbReference type="ARBA" id="ARBA00034617"/>
    </source>
</evidence>
<dbReference type="Gene3D" id="1.10.486.10">
    <property type="entry name" value="PCRA, domain 4"/>
    <property type="match status" value="1"/>
</dbReference>
<dbReference type="InterPro" id="IPR014017">
    <property type="entry name" value="DNA_helicase_UvrD-like_C"/>
</dbReference>
<dbReference type="InterPro" id="IPR013986">
    <property type="entry name" value="DExx_box_DNA_helicase_dom_sf"/>
</dbReference>
<keyword evidence="5 11" id="KW-0067">ATP-binding</keyword>
<dbReference type="GO" id="GO:0016887">
    <property type="term" value="F:ATP hydrolysis activity"/>
    <property type="evidence" value="ECO:0007669"/>
    <property type="project" value="RHEA"/>
</dbReference>
<keyword evidence="4 11" id="KW-0347">Helicase</keyword>
<dbReference type="STRING" id="432608.A6V39_03970"/>
<dbReference type="EMBL" id="LWUJ01000012">
    <property type="protein sequence ID" value="OAL10045.1"/>
    <property type="molecule type" value="Genomic_DNA"/>
</dbReference>
<dbReference type="GO" id="GO:0000725">
    <property type="term" value="P:recombinational repair"/>
    <property type="evidence" value="ECO:0007669"/>
    <property type="project" value="TreeGrafter"/>
</dbReference>
<organism evidence="14 15">
    <name type="scientific">Candidatus Mycoplasma haematobovis</name>
    <dbReference type="NCBI Taxonomy" id="432608"/>
    <lineage>
        <taxon>Bacteria</taxon>
        <taxon>Bacillati</taxon>
        <taxon>Mycoplasmatota</taxon>
        <taxon>Mollicutes</taxon>
        <taxon>Mycoplasmataceae</taxon>
        <taxon>Mycoplasma</taxon>
    </lineage>
</organism>
<comment type="catalytic activity">
    <reaction evidence="10">
        <text>ATP + H2O = ADP + phosphate + H(+)</text>
        <dbReference type="Rhea" id="RHEA:13065"/>
        <dbReference type="ChEBI" id="CHEBI:15377"/>
        <dbReference type="ChEBI" id="CHEBI:15378"/>
        <dbReference type="ChEBI" id="CHEBI:30616"/>
        <dbReference type="ChEBI" id="CHEBI:43474"/>
        <dbReference type="ChEBI" id="CHEBI:456216"/>
        <dbReference type="EC" id="5.6.2.4"/>
    </reaction>
</comment>
<feature type="domain" description="UvrD-like helicase C-terminal" evidence="13">
    <location>
        <begin position="285"/>
        <end position="551"/>
    </location>
</feature>
<keyword evidence="2 11" id="KW-0547">Nucleotide-binding</keyword>
<dbReference type="GO" id="GO:0003677">
    <property type="term" value="F:DNA binding"/>
    <property type="evidence" value="ECO:0007669"/>
    <property type="project" value="UniProtKB-KW"/>
</dbReference>
<evidence type="ECO:0000256" key="9">
    <source>
        <dbReference type="ARBA" id="ARBA00034808"/>
    </source>
</evidence>
<evidence type="ECO:0000313" key="14">
    <source>
        <dbReference type="EMBL" id="OAL10045.1"/>
    </source>
</evidence>
<sequence length="642" mass="74373">MALNPKQTEAVTSPFSPTLVIAGAGTGKTTVLIERIIHLISNGIKAEDILAITFTNKAKEEVSERIARALPNDVPQNIYTFHAFFHLMLRKDISKLGRNKDFRIVDENDQRSIIRNILKDLSIDTKATPRSWINIIGELKHRTPFEKPLEKNEYAENICNKHVITFEELKNIYASYTGYLKEIRALDFNDLEILVQELLNIEEARTYWSNCFKAILIDEFQDINDIQFKNIKKLLTTHENIFCVGDPDQSIYGFRGAKPDICKEFLNTFKNSNLIKLEENYRSTKNILAVANHLINKNSDELSKVLFTNNEVGSKIIYKECHSDREEAEWVMNEIRKLRIKEGAKLRDIAILYRSNNLAIPLEMAVKKYKFDYSITNSVEFYAREEVRYITAYLSLIFNDYAYDTLERIISKPVRGIGEKALATFITFIKENNYSIMEAFENIFECNKLSTKATNGFKEIGAIISNLRKYKEISIDDLIMKILNESGYRNYVREKKEDKRIANIIQFASILSSEKGVTNEEIVRDIALRSRNIEPDTDDYLLLSTVHQVKGLEFKYVFVIKMTSDVFPSKLSKTPEEKEEERRLAYVAFTRAKKRLFISKSSLFRGMKLINAMESEFISEIKKLDMVEIQETNLDSLFNNDI</sequence>
<evidence type="ECO:0000256" key="2">
    <source>
        <dbReference type="ARBA" id="ARBA00022741"/>
    </source>
</evidence>
<feature type="binding site" evidence="11">
    <location>
        <begin position="22"/>
        <end position="29"/>
    </location>
    <ligand>
        <name>ATP</name>
        <dbReference type="ChEBI" id="CHEBI:30616"/>
    </ligand>
</feature>
<dbReference type="GO" id="GO:0033202">
    <property type="term" value="C:DNA helicase complex"/>
    <property type="evidence" value="ECO:0007669"/>
    <property type="project" value="TreeGrafter"/>
</dbReference>
<dbReference type="Pfam" id="PF13361">
    <property type="entry name" value="UvrD_C"/>
    <property type="match status" value="1"/>
</dbReference>
<keyword evidence="7" id="KW-0413">Isomerase</keyword>
<evidence type="ECO:0000256" key="6">
    <source>
        <dbReference type="ARBA" id="ARBA00023125"/>
    </source>
</evidence>
<keyword evidence="3 11" id="KW-0378">Hydrolase</keyword>
<dbReference type="GO" id="GO:0005524">
    <property type="term" value="F:ATP binding"/>
    <property type="evidence" value="ECO:0007669"/>
    <property type="project" value="UniProtKB-UniRule"/>
</dbReference>
<evidence type="ECO:0000256" key="3">
    <source>
        <dbReference type="ARBA" id="ARBA00022801"/>
    </source>
</evidence>
<feature type="domain" description="UvrD-like helicase ATP-binding" evidence="12">
    <location>
        <begin position="1"/>
        <end position="284"/>
    </location>
</feature>
<dbReference type="AlphaFoldDB" id="A0A1A9QDL8"/>
<evidence type="ECO:0000256" key="5">
    <source>
        <dbReference type="ARBA" id="ARBA00022840"/>
    </source>
</evidence>
<dbReference type="PANTHER" id="PTHR11070:SF2">
    <property type="entry name" value="ATP-DEPENDENT DNA HELICASE SRS2"/>
    <property type="match status" value="1"/>
</dbReference>
<protein>
    <recommendedName>
        <fullName evidence="9">DNA 3'-5' helicase</fullName>
        <ecNumber evidence="9">5.6.2.4</ecNumber>
    </recommendedName>
</protein>
<accession>A0A1A9QDL8</accession>
<dbReference type="PROSITE" id="PS51217">
    <property type="entry name" value="UVRD_HELICASE_CTER"/>
    <property type="match status" value="1"/>
</dbReference>
<evidence type="ECO:0000256" key="10">
    <source>
        <dbReference type="ARBA" id="ARBA00048988"/>
    </source>
</evidence>
<comment type="caution">
    <text evidence="14">The sequence shown here is derived from an EMBL/GenBank/DDBJ whole genome shotgun (WGS) entry which is preliminary data.</text>
</comment>